<accession>A0AAV2G860</accession>
<evidence type="ECO:0000313" key="4">
    <source>
        <dbReference type="EMBL" id="CAL1406878.1"/>
    </source>
</evidence>
<feature type="compositionally biased region" description="Acidic residues" evidence="2">
    <location>
        <begin position="16"/>
        <end position="34"/>
    </location>
</feature>
<evidence type="ECO:0000259" key="3">
    <source>
        <dbReference type="Pfam" id="PF04504"/>
    </source>
</evidence>
<dbReference type="EMBL" id="OZ034821">
    <property type="protein sequence ID" value="CAL1406878.1"/>
    <property type="molecule type" value="Genomic_DNA"/>
</dbReference>
<feature type="compositionally biased region" description="Basic and acidic residues" evidence="2">
    <location>
        <begin position="212"/>
        <end position="223"/>
    </location>
</feature>
<dbReference type="InterPro" id="IPR053932">
    <property type="entry name" value="GeBP-like_DBD"/>
</dbReference>
<keyword evidence="5" id="KW-1185">Reference proteome</keyword>
<proteinExistence type="inferred from homology"/>
<reference evidence="4 5" key="1">
    <citation type="submission" date="2024-04" db="EMBL/GenBank/DDBJ databases">
        <authorList>
            <person name="Fracassetti M."/>
        </authorList>
    </citation>
    <scope>NUCLEOTIDE SEQUENCE [LARGE SCALE GENOMIC DNA]</scope>
</reference>
<evidence type="ECO:0000256" key="1">
    <source>
        <dbReference type="ARBA" id="ARBA00010820"/>
    </source>
</evidence>
<feature type="domain" description="Glabrous enhancer-binding protein-like DBD" evidence="3">
    <location>
        <begin position="135"/>
        <end position="227"/>
    </location>
</feature>
<dbReference type="GO" id="GO:0005634">
    <property type="term" value="C:nucleus"/>
    <property type="evidence" value="ECO:0007669"/>
    <property type="project" value="TreeGrafter"/>
</dbReference>
<gene>
    <name evidence="4" type="ORF">LTRI10_LOCUS46574</name>
</gene>
<dbReference type="AlphaFoldDB" id="A0AAV2G860"/>
<feature type="region of interest" description="Disordered" evidence="2">
    <location>
        <begin position="197"/>
        <end position="324"/>
    </location>
</feature>
<feature type="compositionally biased region" description="Low complexity" evidence="2">
    <location>
        <begin position="40"/>
        <end position="50"/>
    </location>
</feature>
<evidence type="ECO:0000313" key="5">
    <source>
        <dbReference type="Proteomes" id="UP001497516"/>
    </source>
</evidence>
<protein>
    <recommendedName>
        <fullName evidence="3">Glabrous enhancer-binding protein-like DBD domain-containing protein</fullName>
    </recommendedName>
</protein>
<name>A0AAV2G860_9ROSI</name>
<dbReference type="PANTHER" id="PTHR31662:SF98">
    <property type="entry name" value="STOREKEEPER PROTEIN-LIKE"/>
    <property type="match status" value="1"/>
</dbReference>
<dbReference type="InterPro" id="IPR007592">
    <property type="entry name" value="GEBP"/>
</dbReference>
<comment type="similarity">
    <text evidence="1">Belongs to the GeBP family.</text>
</comment>
<organism evidence="4 5">
    <name type="scientific">Linum trigynum</name>
    <dbReference type="NCBI Taxonomy" id="586398"/>
    <lineage>
        <taxon>Eukaryota</taxon>
        <taxon>Viridiplantae</taxon>
        <taxon>Streptophyta</taxon>
        <taxon>Embryophyta</taxon>
        <taxon>Tracheophyta</taxon>
        <taxon>Spermatophyta</taxon>
        <taxon>Magnoliopsida</taxon>
        <taxon>eudicotyledons</taxon>
        <taxon>Gunneridae</taxon>
        <taxon>Pentapetalae</taxon>
        <taxon>rosids</taxon>
        <taxon>fabids</taxon>
        <taxon>Malpighiales</taxon>
        <taxon>Linaceae</taxon>
        <taxon>Linum</taxon>
    </lineage>
</organism>
<dbReference type="Pfam" id="PF04504">
    <property type="entry name" value="GeBP-like_DBD"/>
    <property type="match status" value="1"/>
</dbReference>
<feature type="region of interest" description="Disordered" evidence="2">
    <location>
        <begin position="1"/>
        <end position="140"/>
    </location>
</feature>
<dbReference type="PANTHER" id="PTHR31662">
    <property type="entry name" value="BNAANNG10740D PROTEIN-RELATED"/>
    <property type="match status" value="1"/>
</dbReference>
<dbReference type="GO" id="GO:0006355">
    <property type="term" value="P:regulation of DNA-templated transcription"/>
    <property type="evidence" value="ECO:0007669"/>
    <property type="project" value="InterPro"/>
</dbReference>
<sequence>MAKKRPVEENPPPPPESEEEEEDEEGSEVESESTDDNHTSSAAAAAAAASHGKKALDSYDTESDAEAESSSGRSSPSASAFQLKPVTPAKIKKPTPAASTDPEAATDKKKSAAISGGNEEEEEEEEVRKGSTQGRWSESDEIALLSGMIQYKSERGSDPSSDMAAFLDYIEKSIQNKVSKTSLATKVRRLKQKYQSLAEKSKADGEYPVFSKSHEQKSFELSKKIWGSEGEKSEKTSKKSKSKISSKVDNIGTSAGVTLALPKQEPTSSLAPSAKKPRRVSNEELNGDHKKKGGSGNTSSLVNGEAKRVAPTVEEKKDVEDGKEEEKKLCDKYPYLFASMEEPTVNEQVRKVFMNEVGKTDEAILKDWESRWKTLKRAELQLFVQRMSLINEQVKGAMDVCRSE</sequence>
<dbReference type="Proteomes" id="UP001497516">
    <property type="component" value="Chromosome 8"/>
</dbReference>
<feature type="compositionally biased region" description="Basic and acidic residues" evidence="2">
    <location>
        <begin position="305"/>
        <end position="324"/>
    </location>
</feature>
<evidence type="ECO:0000256" key="2">
    <source>
        <dbReference type="SAM" id="MobiDB-lite"/>
    </source>
</evidence>
<feature type="compositionally biased region" description="Low complexity" evidence="2">
    <location>
        <begin position="68"/>
        <end position="80"/>
    </location>
</feature>